<feature type="transmembrane region" description="Helical" evidence="10">
    <location>
        <begin position="26"/>
        <end position="42"/>
    </location>
</feature>
<evidence type="ECO:0000259" key="11">
    <source>
        <dbReference type="PROSITE" id="PS50893"/>
    </source>
</evidence>
<dbReference type="InterPro" id="IPR027417">
    <property type="entry name" value="P-loop_NTPase"/>
</dbReference>
<feature type="transmembrane region" description="Helical" evidence="10">
    <location>
        <begin position="133"/>
        <end position="157"/>
    </location>
</feature>
<feature type="region of interest" description="Disordered" evidence="9">
    <location>
        <begin position="585"/>
        <end position="619"/>
    </location>
</feature>
<dbReference type="GO" id="GO:0140359">
    <property type="term" value="F:ABC-type transporter activity"/>
    <property type="evidence" value="ECO:0007669"/>
    <property type="project" value="InterPro"/>
</dbReference>
<keyword evidence="4 10" id="KW-0812">Transmembrane</keyword>
<feature type="compositionally biased region" description="Basic and acidic residues" evidence="9">
    <location>
        <begin position="605"/>
        <end position="619"/>
    </location>
</feature>
<dbReference type="SUPFAM" id="SSF90123">
    <property type="entry name" value="ABC transporter transmembrane region"/>
    <property type="match status" value="1"/>
</dbReference>
<dbReference type="InterPro" id="IPR036640">
    <property type="entry name" value="ABC1_TM_sf"/>
</dbReference>
<dbReference type="PROSITE" id="PS00211">
    <property type="entry name" value="ABC_TRANSPORTER_1"/>
    <property type="match status" value="1"/>
</dbReference>
<dbReference type="Pfam" id="PF00664">
    <property type="entry name" value="ABC_membrane"/>
    <property type="match status" value="1"/>
</dbReference>
<evidence type="ECO:0000256" key="4">
    <source>
        <dbReference type="ARBA" id="ARBA00022692"/>
    </source>
</evidence>
<dbReference type="PANTHER" id="PTHR24221:SF654">
    <property type="entry name" value="ATP-BINDING CASSETTE SUB-FAMILY B MEMBER 6"/>
    <property type="match status" value="1"/>
</dbReference>
<dbReference type="Gene3D" id="1.20.1560.10">
    <property type="entry name" value="ABC transporter type 1, transmembrane domain"/>
    <property type="match status" value="1"/>
</dbReference>
<evidence type="ECO:0000256" key="5">
    <source>
        <dbReference type="ARBA" id="ARBA00022741"/>
    </source>
</evidence>
<dbReference type="GO" id="GO:0005524">
    <property type="term" value="F:ATP binding"/>
    <property type="evidence" value="ECO:0007669"/>
    <property type="project" value="UniProtKB-KW"/>
</dbReference>
<name>A0A6J6E9S3_9ZZZZ</name>
<evidence type="ECO:0000256" key="9">
    <source>
        <dbReference type="SAM" id="MobiDB-lite"/>
    </source>
</evidence>
<dbReference type="InterPro" id="IPR017871">
    <property type="entry name" value="ABC_transporter-like_CS"/>
</dbReference>
<keyword evidence="7 10" id="KW-1133">Transmembrane helix</keyword>
<evidence type="ECO:0000256" key="3">
    <source>
        <dbReference type="ARBA" id="ARBA00022475"/>
    </source>
</evidence>
<protein>
    <submittedName>
        <fullName evidence="13">Unannotated protein</fullName>
    </submittedName>
</protein>
<evidence type="ECO:0000256" key="6">
    <source>
        <dbReference type="ARBA" id="ARBA00022840"/>
    </source>
</evidence>
<dbReference type="GO" id="GO:0016887">
    <property type="term" value="F:ATP hydrolysis activity"/>
    <property type="evidence" value="ECO:0007669"/>
    <property type="project" value="InterPro"/>
</dbReference>
<dbReference type="InterPro" id="IPR003439">
    <property type="entry name" value="ABC_transporter-like_ATP-bd"/>
</dbReference>
<dbReference type="AlphaFoldDB" id="A0A6J6E9S3"/>
<accession>A0A6J6E9S3</accession>
<reference evidence="13" key="1">
    <citation type="submission" date="2020-05" db="EMBL/GenBank/DDBJ databases">
        <authorList>
            <person name="Chiriac C."/>
            <person name="Salcher M."/>
            <person name="Ghai R."/>
            <person name="Kavagutti S V."/>
        </authorList>
    </citation>
    <scope>NUCLEOTIDE SEQUENCE</scope>
</reference>
<evidence type="ECO:0000256" key="2">
    <source>
        <dbReference type="ARBA" id="ARBA00022448"/>
    </source>
</evidence>
<evidence type="ECO:0000256" key="7">
    <source>
        <dbReference type="ARBA" id="ARBA00022989"/>
    </source>
</evidence>
<dbReference type="Pfam" id="PF00005">
    <property type="entry name" value="ABC_tran"/>
    <property type="match status" value="1"/>
</dbReference>
<dbReference type="SUPFAM" id="SSF52540">
    <property type="entry name" value="P-loop containing nucleoside triphosphate hydrolases"/>
    <property type="match status" value="1"/>
</dbReference>
<feature type="transmembrane region" description="Helical" evidence="10">
    <location>
        <begin position="62"/>
        <end position="82"/>
    </location>
</feature>
<dbReference type="GO" id="GO:0005886">
    <property type="term" value="C:plasma membrane"/>
    <property type="evidence" value="ECO:0007669"/>
    <property type="project" value="UniProtKB-SubCell"/>
</dbReference>
<keyword evidence="3" id="KW-1003">Cell membrane</keyword>
<keyword evidence="5" id="KW-0547">Nucleotide-binding</keyword>
<dbReference type="InterPro" id="IPR039421">
    <property type="entry name" value="Type_1_exporter"/>
</dbReference>
<dbReference type="Gene3D" id="3.40.50.300">
    <property type="entry name" value="P-loop containing nucleotide triphosphate hydrolases"/>
    <property type="match status" value="1"/>
</dbReference>
<dbReference type="PROSITE" id="PS50929">
    <property type="entry name" value="ABC_TM1F"/>
    <property type="match status" value="1"/>
</dbReference>
<dbReference type="CDD" id="cd18543">
    <property type="entry name" value="ABC_6TM_Rv0194_D1_like"/>
    <property type="match status" value="1"/>
</dbReference>
<keyword evidence="8 10" id="KW-0472">Membrane</keyword>
<feature type="domain" description="ABC transporter" evidence="11">
    <location>
        <begin position="346"/>
        <end position="580"/>
    </location>
</feature>
<evidence type="ECO:0000259" key="12">
    <source>
        <dbReference type="PROSITE" id="PS50929"/>
    </source>
</evidence>
<dbReference type="InterPro" id="IPR003593">
    <property type="entry name" value="AAA+_ATPase"/>
</dbReference>
<evidence type="ECO:0000313" key="13">
    <source>
        <dbReference type="EMBL" id="CAB4571033.1"/>
    </source>
</evidence>
<dbReference type="SMART" id="SM00382">
    <property type="entry name" value="AAA"/>
    <property type="match status" value="1"/>
</dbReference>
<keyword evidence="2" id="KW-0813">Transport</keyword>
<feature type="domain" description="ABC transmembrane type-1" evidence="12">
    <location>
        <begin position="28"/>
        <end position="307"/>
    </location>
</feature>
<dbReference type="EMBL" id="CAEZTS010000021">
    <property type="protein sequence ID" value="CAB4571033.1"/>
    <property type="molecule type" value="Genomic_DNA"/>
</dbReference>
<evidence type="ECO:0000256" key="8">
    <source>
        <dbReference type="ARBA" id="ARBA00023136"/>
    </source>
</evidence>
<gene>
    <name evidence="13" type="ORF">UFOPK1722_00380</name>
</gene>
<keyword evidence="6" id="KW-0067">ATP-binding</keyword>
<sequence length="619" mass="66893">MDTPETQATRDGWRLLRRVLGEQRRGLIVGVVVGLLWAVGKVSVPQITKLGIDRGIEGNGSLLFWTGLVVAAGVIAGIFTAFRRWVAFRESRWIETRLREQIFDHLLRLHVGYHDRTQTGQLMSRASSDLQQLQAFVVMIPITLSNLAMIIAVVVLLFVSQPYLALFALAPLPLVNVLASRFSRRIHPAVLAVQQEQAQLATVVEESVSGVRVIKGFGAEGVQFSKVNTEADDIQRVSLEAARIRSRFLPALDVLPALGLVAVLGIGGHRVIDGAMTVGDLVKFNAYITMLIWPLRNLAMTVALGQRASVALMRVNEVLSTPSAVVDPETPAPLPAATIDRSVGAVRFRDVVFAYEGAEPVLDGFDLTIPAGHAVALVGATGSGKSTLVRLLTRFHDVGSGSIEIDGVDVRSTSLADLRSAVGIVFEDTFLFHDSVRDNIAFARPGASDEVVREAARLAGAHEFITRLPEGYDTILGERGYSLSGGQRQRIAIARAIVSEPRVLVLDDATSAVDPSKEHEIREAMATVMRGRTTIVIAHRPGTIALADTVVLLDGGRAAAVGTHDELLATNDRYRQVLAAWAVRDEDGDDDSPAPDPDASNTVVESRRVVRRSADEDVV</sequence>
<dbReference type="InterPro" id="IPR011527">
    <property type="entry name" value="ABC1_TM_dom"/>
</dbReference>
<evidence type="ECO:0000256" key="1">
    <source>
        <dbReference type="ARBA" id="ARBA00004651"/>
    </source>
</evidence>
<dbReference type="FunFam" id="3.40.50.300:FF:000299">
    <property type="entry name" value="ABC transporter ATP-binding protein/permease"/>
    <property type="match status" value="1"/>
</dbReference>
<dbReference type="PROSITE" id="PS50893">
    <property type="entry name" value="ABC_TRANSPORTER_2"/>
    <property type="match status" value="1"/>
</dbReference>
<proteinExistence type="predicted"/>
<dbReference type="PANTHER" id="PTHR24221">
    <property type="entry name" value="ATP-BINDING CASSETTE SUB-FAMILY B"/>
    <property type="match status" value="1"/>
</dbReference>
<evidence type="ECO:0000256" key="10">
    <source>
        <dbReference type="SAM" id="Phobius"/>
    </source>
</evidence>
<comment type="subcellular location">
    <subcellularLocation>
        <location evidence="1">Cell membrane</location>
        <topology evidence="1">Multi-pass membrane protein</topology>
    </subcellularLocation>
</comment>
<organism evidence="13">
    <name type="scientific">freshwater metagenome</name>
    <dbReference type="NCBI Taxonomy" id="449393"/>
    <lineage>
        <taxon>unclassified sequences</taxon>
        <taxon>metagenomes</taxon>
        <taxon>ecological metagenomes</taxon>
    </lineage>
</organism>